<name>A0A0M4MBL4_9ACTN</name>
<dbReference type="KEGG" id="cbq:AL705_02090"/>
<dbReference type="InterPro" id="IPR015991">
    <property type="entry name" value="TatD/YcfH-like"/>
</dbReference>
<accession>A0A0M4MBL4</accession>
<dbReference type="Gene3D" id="3.20.20.140">
    <property type="entry name" value="Metal-dependent hydrolases"/>
    <property type="match status" value="1"/>
</dbReference>
<evidence type="ECO:0000256" key="2">
    <source>
        <dbReference type="ARBA" id="ARBA00022801"/>
    </source>
</evidence>
<reference evidence="5 6" key="1">
    <citation type="journal article" date="2015" name="Genome Announc.">
        <title>Complete Genome Sequences for Two Strains of a Novel Fastidious, Partially Acid-Fast, Gram-Positive Corynebacterineae Bacterium, Derived from Human Clinical Samples.</title>
        <authorList>
            <person name="Nicholson A.C."/>
            <person name="Bell M."/>
            <person name="Humrighouse B.W."/>
            <person name="McQuiston J.R."/>
        </authorList>
    </citation>
    <scope>NUCLEOTIDE SEQUENCE [LARGE SCALE GENOMIC DNA]</scope>
    <source>
        <strain evidence="5 6">X1698</strain>
    </source>
</reference>
<dbReference type="PROSITE" id="PS01090">
    <property type="entry name" value="TATD_2"/>
    <property type="match status" value="1"/>
</dbReference>
<evidence type="ECO:0000256" key="1">
    <source>
        <dbReference type="ARBA" id="ARBA00022723"/>
    </source>
</evidence>
<evidence type="ECO:0000313" key="6">
    <source>
        <dbReference type="Proteomes" id="UP000068137"/>
    </source>
</evidence>
<sequence length="298" mass="32956">MGRDRPGVGPSPALGVRMGKKRREPVPADPLFPLIDGHTHLDSCGGTDPDGVHAVMDRAEAVGVAAVVTVGCHVCTLDAAVMAAETDNRVWAAVAQHPMDAHEIDDAGRERLADLVRHPRVVAVGECGLDYYWLQHDPENTATQEQQEELFRWHIELAKEVDKPLMIHTRDADEDLIRIIDEAGAPEKTIIHCFSSGLDMAHQCIDRGFYATFGGATTFKANEELREVVRIFPRNRIMVETDAPYLTPEPFRGSKNEPQFVAYTAYRLAEVTGLSAAEFAELTTRNACRVYGIPFPEK</sequence>
<dbReference type="InterPro" id="IPR018228">
    <property type="entry name" value="DNase_TatD-rel_CS"/>
</dbReference>
<dbReference type="PANTHER" id="PTHR46124">
    <property type="entry name" value="D-AMINOACYL-TRNA DEACYLASE"/>
    <property type="match status" value="1"/>
</dbReference>
<evidence type="ECO:0008006" key="7">
    <source>
        <dbReference type="Google" id="ProtNLM"/>
    </source>
</evidence>
<dbReference type="AlphaFoldDB" id="A0A0M4MBL4"/>
<feature type="region of interest" description="Disordered" evidence="4">
    <location>
        <begin position="1"/>
        <end position="25"/>
    </location>
</feature>
<feature type="binding site" evidence="3">
    <location>
        <position position="38"/>
    </location>
    <ligand>
        <name>a divalent metal cation</name>
        <dbReference type="ChEBI" id="CHEBI:60240"/>
        <label>1</label>
    </ligand>
</feature>
<dbReference type="GO" id="GO:0016788">
    <property type="term" value="F:hydrolase activity, acting on ester bonds"/>
    <property type="evidence" value="ECO:0007669"/>
    <property type="project" value="InterPro"/>
</dbReference>
<dbReference type="Pfam" id="PF01026">
    <property type="entry name" value="TatD_DNase"/>
    <property type="match status" value="1"/>
</dbReference>
<dbReference type="GO" id="GO:0005829">
    <property type="term" value="C:cytosol"/>
    <property type="evidence" value="ECO:0007669"/>
    <property type="project" value="TreeGrafter"/>
</dbReference>
<evidence type="ECO:0000256" key="4">
    <source>
        <dbReference type="SAM" id="MobiDB-lite"/>
    </source>
</evidence>
<feature type="binding site" evidence="3">
    <location>
        <position position="40"/>
    </location>
    <ligand>
        <name>a divalent metal cation</name>
        <dbReference type="ChEBI" id="CHEBI:60240"/>
        <label>1</label>
    </ligand>
</feature>
<dbReference type="GO" id="GO:0046872">
    <property type="term" value="F:metal ion binding"/>
    <property type="evidence" value="ECO:0007669"/>
    <property type="project" value="UniProtKB-KW"/>
</dbReference>
<protein>
    <recommendedName>
        <fullName evidence="7">Metal-dependent hydrolase TatD</fullName>
    </recommendedName>
</protein>
<evidence type="ECO:0000313" key="5">
    <source>
        <dbReference type="EMBL" id="ALE18675.1"/>
    </source>
</evidence>
<dbReference type="NCBIfam" id="TIGR00010">
    <property type="entry name" value="YchF/TatD family DNA exonuclease"/>
    <property type="match status" value="1"/>
</dbReference>
<feature type="binding site" evidence="3">
    <location>
        <position position="242"/>
    </location>
    <ligand>
        <name>a divalent metal cation</name>
        <dbReference type="ChEBI" id="CHEBI:60240"/>
        <label>1</label>
    </ligand>
</feature>
<gene>
    <name evidence="5" type="ORF">AL705_02090</name>
</gene>
<dbReference type="CDD" id="cd01310">
    <property type="entry name" value="TatD_DNAse"/>
    <property type="match status" value="1"/>
</dbReference>
<dbReference type="InterPro" id="IPR001130">
    <property type="entry name" value="TatD-like"/>
</dbReference>
<organism evidence="5 6">
    <name type="scientific">Lawsonella clevelandensis</name>
    <dbReference type="NCBI Taxonomy" id="1528099"/>
    <lineage>
        <taxon>Bacteria</taxon>
        <taxon>Bacillati</taxon>
        <taxon>Actinomycetota</taxon>
        <taxon>Actinomycetes</taxon>
        <taxon>Mycobacteriales</taxon>
        <taxon>Lawsonellaceae</taxon>
        <taxon>Lawsonella</taxon>
    </lineage>
</organism>
<dbReference type="PIRSF" id="PIRSF005902">
    <property type="entry name" value="DNase_TatD"/>
    <property type="match status" value="1"/>
</dbReference>
<feature type="binding site" evidence="3">
    <location>
        <position position="192"/>
    </location>
    <ligand>
        <name>a divalent metal cation</name>
        <dbReference type="ChEBI" id="CHEBI:60240"/>
        <label>2</label>
    </ligand>
</feature>
<dbReference type="STRING" id="1528099.AL705_02090"/>
<dbReference type="SUPFAM" id="SSF51556">
    <property type="entry name" value="Metallo-dependent hydrolases"/>
    <property type="match status" value="1"/>
</dbReference>
<dbReference type="EMBL" id="CP012390">
    <property type="protein sequence ID" value="ALE18675.1"/>
    <property type="molecule type" value="Genomic_DNA"/>
</dbReference>
<evidence type="ECO:0000256" key="3">
    <source>
        <dbReference type="PIRSR" id="PIRSR005902-1"/>
    </source>
</evidence>
<feature type="binding site" evidence="3">
    <location>
        <position position="168"/>
    </location>
    <ligand>
        <name>a divalent metal cation</name>
        <dbReference type="ChEBI" id="CHEBI:60240"/>
        <label>2</label>
    </ligand>
</feature>
<dbReference type="PANTHER" id="PTHR46124:SF2">
    <property type="entry name" value="D-AMINOACYL-TRNA DEACYLASE"/>
    <property type="match status" value="1"/>
</dbReference>
<feature type="binding site" evidence="3">
    <location>
        <position position="126"/>
    </location>
    <ligand>
        <name>a divalent metal cation</name>
        <dbReference type="ChEBI" id="CHEBI:60240"/>
        <label>1</label>
    </ligand>
</feature>
<keyword evidence="1 3" id="KW-0479">Metal-binding</keyword>
<dbReference type="PATRIC" id="fig|1562462.4.peg.429"/>
<dbReference type="GO" id="GO:0004536">
    <property type="term" value="F:DNA nuclease activity"/>
    <property type="evidence" value="ECO:0007669"/>
    <property type="project" value="InterPro"/>
</dbReference>
<proteinExistence type="predicted"/>
<keyword evidence="2" id="KW-0378">Hydrolase</keyword>
<dbReference type="InterPro" id="IPR032466">
    <property type="entry name" value="Metal_Hydrolase"/>
</dbReference>
<dbReference type="Proteomes" id="UP000068137">
    <property type="component" value="Chromosome"/>
</dbReference>
<dbReference type="FunFam" id="3.20.20.140:FF:000005">
    <property type="entry name" value="TatD family hydrolase"/>
    <property type="match status" value="1"/>
</dbReference>